<dbReference type="EMBL" id="JASPKZ010001596">
    <property type="protein sequence ID" value="KAJ9597622.1"/>
    <property type="molecule type" value="Genomic_DNA"/>
</dbReference>
<keyword evidence="2" id="KW-1185">Reference proteome</keyword>
<name>A0AAD8AEL9_DIPPU</name>
<sequence length="51" mass="5671">MVLIPDVSPQLRRASSVASASRRVSWSEALLRVNAAVLMHLFSSVRYRGKT</sequence>
<reference evidence="1" key="2">
    <citation type="submission" date="2023-05" db="EMBL/GenBank/DDBJ databases">
        <authorList>
            <person name="Fouks B."/>
        </authorList>
    </citation>
    <scope>NUCLEOTIDE SEQUENCE</scope>
    <source>
        <strain evidence="1">Stay&amp;Tobe</strain>
        <tissue evidence="1">Testes</tissue>
    </source>
</reference>
<proteinExistence type="predicted"/>
<dbReference type="AlphaFoldDB" id="A0AAD8AEL9"/>
<gene>
    <name evidence="1" type="ORF">L9F63_011528</name>
</gene>
<organism evidence="1 2">
    <name type="scientific">Diploptera punctata</name>
    <name type="common">Pacific beetle cockroach</name>
    <dbReference type="NCBI Taxonomy" id="6984"/>
    <lineage>
        <taxon>Eukaryota</taxon>
        <taxon>Metazoa</taxon>
        <taxon>Ecdysozoa</taxon>
        <taxon>Arthropoda</taxon>
        <taxon>Hexapoda</taxon>
        <taxon>Insecta</taxon>
        <taxon>Pterygota</taxon>
        <taxon>Neoptera</taxon>
        <taxon>Polyneoptera</taxon>
        <taxon>Dictyoptera</taxon>
        <taxon>Blattodea</taxon>
        <taxon>Blaberoidea</taxon>
        <taxon>Blaberidae</taxon>
        <taxon>Diplopterinae</taxon>
        <taxon>Diploptera</taxon>
    </lineage>
</organism>
<reference evidence="1" key="1">
    <citation type="journal article" date="2023" name="IScience">
        <title>Live-bearing cockroach genome reveals convergent evolutionary mechanisms linked to viviparity in insects and beyond.</title>
        <authorList>
            <person name="Fouks B."/>
            <person name="Harrison M.C."/>
            <person name="Mikhailova A.A."/>
            <person name="Marchal E."/>
            <person name="English S."/>
            <person name="Carruthers M."/>
            <person name="Jennings E.C."/>
            <person name="Chiamaka E.L."/>
            <person name="Frigard R.A."/>
            <person name="Pippel M."/>
            <person name="Attardo G.M."/>
            <person name="Benoit J.B."/>
            <person name="Bornberg-Bauer E."/>
            <person name="Tobe S.S."/>
        </authorList>
    </citation>
    <scope>NUCLEOTIDE SEQUENCE</scope>
    <source>
        <strain evidence="1">Stay&amp;Tobe</strain>
    </source>
</reference>
<evidence type="ECO:0000313" key="1">
    <source>
        <dbReference type="EMBL" id="KAJ9597622.1"/>
    </source>
</evidence>
<feature type="non-terminal residue" evidence="1">
    <location>
        <position position="1"/>
    </location>
</feature>
<dbReference type="Proteomes" id="UP001233999">
    <property type="component" value="Unassembled WGS sequence"/>
</dbReference>
<protein>
    <submittedName>
        <fullName evidence="1">Uncharacterized protein</fullName>
    </submittedName>
</protein>
<accession>A0AAD8AEL9</accession>
<evidence type="ECO:0000313" key="2">
    <source>
        <dbReference type="Proteomes" id="UP001233999"/>
    </source>
</evidence>
<comment type="caution">
    <text evidence="1">The sequence shown here is derived from an EMBL/GenBank/DDBJ whole genome shotgun (WGS) entry which is preliminary data.</text>
</comment>